<dbReference type="AlphaFoldDB" id="A0A2M4B4N0"/>
<evidence type="ECO:0000313" key="1">
    <source>
        <dbReference type="EMBL" id="MBW47961.1"/>
    </source>
</evidence>
<sequence>MEKTSILGPSQSICCASLLAPFPSFVCCDECVAFRLYRHSAVVVANVAAAPAPAAPVPLAAPDAANDVAAQRQKYSSVVCAILQTHWCPKKSPSLGLCFRFPFHLVV</sequence>
<organism evidence="1">
    <name type="scientific">Anopheles triannulatus</name>
    <dbReference type="NCBI Taxonomy" id="58253"/>
    <lineage>
        <taxon>Eukaryota</taxon>
        <taxon>Metazoa</taxon>
        <taxon>Ecdysozoa</taxon>
        <taxon>Arthropoda</taxon>
        <taxon>Hexapoda</taxon>
        <taxon>Insecta</taxon>
        <taxon>Pterygota</taxon>
        <taxon>Neoptera</taxon>
        <taxon>Endopterygota</taxon>
        <taxon>Diptera</taxon>
        <taxon>Nematocera</taxon>
        <taxon>Culicoidea</taxon>
        <taxon>Culicidae</taxon>
        <taxon>Anophelinae</taxon>
        <taxon>Anopheles</taxon>
    </lineage>
</organism>
<protein>
    <submittedName>
        <fullName evidence="1">Putative secreted protein</fullName>
    </submittedName>
</protein>
<accession>A0A2M4B4N0</accession>
<proteinExistence type="predicted"/>
<reference evidence="1" key="1">
    <citation type="submission" date="2018-01" db="EMBL/GenBank/DDBJ databases">
        <title>An insight into the sialome of Amazonian anophelines.</title>
        <authorList>
            <person name="Ribeiro J.M."/>
            <person name="Scarpassa V."/>
            <person name="Calvo E."/>
        </authorList>
    </citation>
    <scope>NUCLEOTIDE SEQUENCE</scope>
    <source>
        <tissue evidence="1">Salivary glands</tissue>
    </source>
</reference>
<name>A0A2M4B4N0_9DIPT</name>
<dbReference type="EMBL" id="GGFK01014640">
    <property type="protein sequence ID" value="MBW47961.1"/>
    <property type="molecule type" value="Transcribed_RNA"/>
</dbReference>